<feature type="region of interest" description="Disordered" evidence="5">
    <location>
        <begin position="105"/>
        <end position="132"/>
    </location>
</feature>
<dbReference type="GeneTree" id="ENSGT00940000161233"/>
<feature type="transmembrane region" description="Helical" evidence="6">
    <location>
        <begin position="183"/>
        <end position="211"/>
    </location>
</feature>
<reference evidence="8" key="2">
    <citation type="submission" date="2025-08" db="UniProtKB">
        <authorList>
            <consortium name="Ensembl"/>
        </authorList>
    </citation>
    <scope>IDENTIFICATION</scope>
</reference>
<dbReference type="Ensembl" id="ENSSHAT00000028254.1">
    <property type="protein sequence ID" value="ENSSHAP00000025812.1"/>
    <property type="gene ID" value="ENSSHAG00000022637.1"/>
</dbReference>
<dbReference type="Proteomes" id="UP000007648">
    <property type="component" value="Unassembled WGS sequence"/>
</dbReference>
<accession>A0A7N4NMY5</accession>
<sequence>MNGVGGLGERLGLGWPHPAWLCSRLLAGDLQEVLHGVPLTSGNWTTGPAQDLNDTCEVQFFPKLQVRPVIAPAPTPPSPPYCLTWALIPSLLGRVETGVRKEEGMLRDPRRLAHSKLSPGEGPGPRKSFGGGLENVGDNDNPWWLAPLFSPDTPSHPGLFVCHPEVLPIYTELRRPSQRRMQAVANMSIGAMFLMYGLTATFGYLTFFGHVEAEMLHMYSQDLLILCVRLAVLMAVTLTIPVVLFPIRRAIQQLLFPTKAFSWTRHGTIALVLLALVNVLVIFVPDIRDIFGVIGATSAPSLIFILPSIFYIRIIPREREALTSRPKLQATAFTALGVVIMAMSLGFIFTDWAIETPPLGSALWLLGPSLPLEAPGTLEKPGPRAPEASLLHAPIHSTSSLKRGPSEGPNESPP</sequence>
<dbReference type="GO" id="GO:0015186">
    <property type="term" value="F:L-glutamine transmembrane transporter activity"/>
    <property type="evidence" value="ECO:0007669"/>
    <property type="project" value="TreeGrafter"/>
</dbReference>
<keyword evidence="2 6" id="KW-0812">Transmembrane</keyword>
<keyword evidence="4 6" id="KW-0472">Membrane</keyword>
<evidence type="ECO:0000256" key="6">
    <source>
        <dbReference type="SAM" id="Phobius"/>
    </source>
</evidence>
<feature type="transmembrane region" description="Helical" evidence="6">
    <location>
        <begin position="290"/>
        <end position="312"/>
    </location>
</feature>
<organism evidence="8 9">
    <name type="scientific">Sarcophilus harrisii</name>
    <name type="common">Tasmanian devil</name>
    <name type="synonym">Sarcophilus laniarius</name>
    <dbReference type="NCBI Taxonomy" id="9305"/>
    <lineage>
        <taxon>Eukaryota</taxon>
        <taxon>Metazoa</taxon>
        <taxon>Chordata</taxon>
        <taxon>Craniata</taxon>
        <taxon>Vertebrata</taxon>
        <taxon>Euteleostomi</taxon>
        <taxon>Mammalia</taxon>
        <taxon>Metatheria</taxon>
        <taxon>Dasyuromorphia</taxon>
        <taxon>Dasyuridae</taxon>
        <taxon>Sarcophilus</taxon>
    </lineage>
</organism>
<evidence type="ECO:0000256" key="4">
    <source>
        <dbReference type="ARBA" id="ARBA00023136"/>
    </source>
</evidence>
<evidence type="ECO:0000256" key="2">
    <source>
        <dbReference type="ARBA" id="ARBA00022692"/>
    </source>
</evidence>
<reference evidence="8" key="3">
    <citation type="submission" date="2025-09" db="UniProtKB">
        <authorList>
            <consortium name="Ensembl"/>
        </authorList>
    </citation>
    <scope>IDENTIFICATION</scope>
</reference>
<feature type="transmembrane region" description="Helical" evidence="6">
    <location>
        <begin position="223"/>
        <end position="245"/>
    </location>
</feature>
<evidence type="ECO:0000256" key="1">
    <source>
        <dbReference type="ARBA" id="ARBA00004141"/>
    </source>
</evidence>
<feature type="transmembrane region" description="Helical" evidence="6">
    <location>
        <begin position="266"/>
        <end position="284"/>
    </location>
</feature>
<evidence type="ECO:0000313" key="8">
    <source>
        <dbReference type="Ensembl" id="ENSSHAP00000025812.1"/>
    </source>
</evidence>
<keyword evidence="9" id="KW-1185">Reference proteome</keyword>
<proteinExistence type="predicted"/>
<feature type="domain" description="Amino acid transporter transmembrane" evidence="7">
    <location>
        <begin position="160"/>
        <end position="349"/>
    </location>
</feature>
<keyword evidence="3 6" id="KW-1133">Transmembrane helix</keyword>
<dbReference type="GO" id="GO:0005886">
    <property type="term" value="C:plasma membrane"/>
    <property type="evidence" value="ECO:0007669"/>
    <property type="project" value="TreeGrafter"/>
</dbReference>
<reference evidence="8 9" key="1">
    <citation type="journal article" date="2011" name="Proc. Natl. Acad. Sci. U.S.A.">
        <title>Genetic diversity and population structure of the endangered marsupial Sarcophilus harrisii (Tasmanian devil).</title>
        <authorList>
            <person name="Miller W."/>
            <person name="Hayes V.M."/>
            <person name="Ratan A."/>
            <person name="Petersen D.C."/>
            <person name="Wittekindt N.E."/>
            <person name="Miller J."/>
            <person name="Walenz B."/>
            <person name="Knight J."/>
            <person name="Qi J."/>
            <person name="Zhao F."/>
            <person name="Wang Q."/>
            <person name="Bedoya-Reina O.C."/>
            <person name="Katiyar N."/>
            <person name="Tomsho L.P."/>
            <person name="Kasson L.M."/>
            <person name="Hardie R.A."/>
            <person name="Woodbridge P."/>
            <person name="Tindall E.A."/>
            <person name="Bertelsen M.F."/>
            <person name="Dixon D."/>
            <person name="Pyecroft S."/>
            <person name="Helgen K.M."/>
            <person name="Lesk A.M."/>
            <person name="Pringle T.H."/>
            <person name="Patterson N."/>
            <person name="Zhang Y."/>
            <person name="Kreiss A."/>
            <person name="Woods G.M."/>
            <person name="Jones M.E."/>
            <person name="Schuster S.C."/>
        </authorList>
    </citation>
    <scope>NUCLEOTIDE SEQUENCE [LARGE SCALE GENOMIC DNA]</scope>
</reference>
<dbReference type="PANTHER" id="PTHR22950:SF74">
    <property type="entry name" value="SODIUM-COUPLED NEUTRAL AMINO ACID TRANSPORTER 5"/>
    <property type="match status" value="1"/>
</dbReference>
<feature type="region of interest" description="Disordered" evidence="5">
    <location>
        <begin position="376"/>
        <end position="414"/>
    </location>
</feature>
<evidence type="ECO:0000256" key="5">
    <source>
        <dbReference type="SAM" id="MobiDB-lite"/>
    </source>
</evidence>
<protein>
    <recommendedName>
        <fullName evidence="7">Amino acid transporter transmembrane domain-containing protein</fullName>
    </recommendedName>
</protein>
<evidence type="ECO:0000259" key="7">
    <source>
        <dbReference type="Pfam" id="PF01490"/>
    </source>
</evidence>
<dbReference type="Pfam" id="PF01490">
    <property type="entry name" value="Aa_trans"/>
    <property type="match status" value="1"/>
</dbReference>
<evidence type="ECO:0000256" key="3">
    <source>
        <dbReference type="ARBA" id="ARBA00022989"/>
    </source>
</evidence>
<dbReference type="InterPro" id="IPR013057">
    <property type="entry name" value="AA_transpt_TM"/>
</dbReference>
<dbReference type="GO" id="GO:0032329">
    <property type="term" value="P:serine transport"/>
    <property type="evidence" value="ECO:0007669"/>
    <property type="project" value="TreeGrafter"/>
</dbReference>
<dbReference type="GO" id="GO:0015187">
    <property type="term" value="F:glycine transmembrane transporter activity"/>
    <property type="evidence" value="ECO:0007669"/>
    <property type="project" value="TreeGrafter"/>
</dbReference>
<feature type="transmembrane region" description="Helical" evidence="6">
    <location>
        <begin position="333"/>
        <end position="354"/>
    </location>
</feature>
<dbReference type="AlphaFoldDB" id="A0A7N4NMY5"/>
<evidence type="ECO:0000313" key="9">
    <source>
        <dbReference type="Proteomes" id="UP000007648"/>
    </source>
</evidence>
<comment type="subcellular location">
    <subcellularLocation>
        <location evidence="1">Membrane</location>
        <topology evidence="1">Multi-pass membrane protein</topology>
    </subcellularLocation>
</comment>
<dbReference type="GO" id="GO:0089709">
    <property type="term" value="P:L-histidine transmembrane transport"/>
    <property type="evidence" value="ECO:0007669"/>
    <property type="project" value="TreeGrafter"/>
</dbReference>
<name>A0A7N4NMY5_SARHA</name>
<dbReference type="PANTHER" id="PTHR22950">
    <property type="entry name" value="AMINO ACID TRANSPORTER"/>
    <property type="match status" value="1"/>
</dbReference>